<keyword evidence="1" id="KW-0812">Transmembrane</keyword>
<reference evidence="2 3" key="1">
    <citation type="submission" date="2020-08" db="EMBL/GenBank/DDBJ databases">
        <authorList>
            <person name="Koutsovoulos G."/>
            <person name="Danchin GJ E."/>
        </authorList>
    </citation>
    <scope>NUCLEOTIDE SEQUENCE [LARGE SCALE GENOMIC DNA]</scope>
</reference>
<comment type="caution">
    <text evidence="2">The sequence shown here is derived from an EMBL/GenBank/DDBJ whole genome shotgun (WGS) entry which is preliminary data.</text>
</comment>
<proteinExistence type="predicted"/>
<protein>
    <submittedName>
        <fullName evidence="2">Uncharacterized protein</fullName>
    </submittedName>
</protein>
<dbReference type="EMBL" id="CAJEWN010000240">
    <property type="protein sequence ID" value="CAD2174662.1"/>
    <property type="molecule type" value="Genomic_DNA"/>
</dbReference>
<keyword evidence="1" id="KW-0472">Membrane</keyword>
<dbReference type="Proteomes" id="UP000580250">
    <property type="component" value="Unassembled WGS sequence"/>
</dbReference>
<feature type="transmembrane region" description="Helical" evidence="1">
    <location>
        <begin position="45"/>
        <end position="66"/>
    </location>
</feature>
<accession>A0A6V7VID0</accession>
<name>A0A6V7VID0_MELEN</name>
<sequence>MLLFFSIFPLFNFVAGDFALCVVSFPVSTSIISSSSSIFGSLTNSIFEIFSFFNPLIFYLILNIIFNE</sequence>
<dbReference type="AlphaFoldDB" id="A0A6V7VID0"/>
<evidence type="ECO:0000313" key="2">
    <source>
        <dbReference type="EMBL" id="CAD2174662.1"/>
    </source>
</evidence>
<gene>
    <name evidence="2" type="ORF">MENT_LOCUS26346</name>
</gene>
<evidence type="ECO:0000313" key="3">
    <source>
        <dbReference type="Proteomes" id="UP000580250"/>
    </source>
</evidence>
<evidence type="ECO:0000256" key="1">
    <source>
        <dbReference type="SAM" id="Phobius"/>
    </source>
</evidence>
<organism evidence="2 3">
    <name type="scientific">Meloidogyne enterolobii</name>
    <name type="common">Root-knot nematode worm</name>
    <name type="synonym">Meloidogyne mayaguensis</name>
    <dbReference type="NCBI Taxonomy" id="390850"/>
    <lineage>
        <taxon>Eukaryota</taxon>
        <taxon>Metazoa</taxon>
        <taxon>Ecdysozoa</taxon>
        <taxon>Nematoda</taxon>
        <taxon>Chromadorea</taxon>
        <taxon>Rhabditida</taxon>
        <taxon>Tylenchina</taxon>
        <taxon>Tylenchomorpha</taxon>
        <taxon>Tylenchoidea</taxon>
        <taxon>Meloidogynidae</taxon>
        <taxon>Meloidogyninae</taxon>
        <taxon>Meloidogyne</taxon>
    </lineage>
</organism>
<keyword evidence="1" id="KW-1133">Transmembrane helix</keyword>